<feature type="region of interest" description="Disordered" evidence="1">
    <location>
        <begin position="86"/>
        <end position="115"/>
    </location>
</feature>
<dbReference type="Proteomes" id="UP000792457">
    <property type="component" value="Unassembled WGS sequence"/>
</dbReference>
<dbReference type="EMBL" id="KZ309694">
    <property type="protein sequence ID" value="KAG8239538.1"/>
    <property type="molecule type" value="Genomic_DNA"/>
</dbReference>
<accession>A0A8K0PC84</accession>
<evidence type="ECO:0000256" key="1">
    <source>
        <dbReference type="SAM" id="MobiDB-lite"/>
    </source>
</evidence>
<reference evidence="2" key="1">
    <citation type="submission" date="2013-04" db="EMBL/GenBank/DDBJ databases">
        <authorList>
            <person name="Qu J."/>
            <person name="Murali S.C."/>
            <person name="Bandaranaike D."/>
            <person name="Bellair M."/>
            <person name="Blankenburg K."/>
            <person name="Chao H."/>
            <person name="Dinh H."/>
            <person name="Doddapaneni H."/>
            <person name="Downs B."/>
            <person name="Dugan-Rocha S."/>
            <person name="Elkadiri S."/>
            <person name="Gnanaolivu R.D."/>
            <person name="Hernandez B."/>
            <person name="Javaid M."/>
            <person name="Jayaseelan J.C."/>
            <person name="Lee S."/>
            <person name="Li M."/>
            <person name="Ming W."/>
            <person name="Munidasa M."/>
            <person name="Muniz J."/>
            <person name="Nguyen L."/>
            <person name="Ongeri F."/>
            <person name="Osuji N."/>
            <person name="Pu L.-L."/>
            <person name="Puazo M."/>
            <person name="Qu C."/>
            <person name="Quiroz J."/>
            <person name="Raj R."/>
            <person name="Weissenberger G."/>
            <person name="Xin Y."/>
            <person name="Zou X."/>
            <person name="Han Y."/>
            <person name="Richards S."/>
            <person name="Worley K."/>
            <person name="Muzny D."/>
            <person name="Gibbs R."/>
        </authorList>
    </citation>
    <scope>NUCLEOTIDE SEQUENCE</scope>
    <source>
        <strain evidence="2">Sampled in the wild</strain>
    </source>
</reference>
<proteinExistence type="predicted"/>
<dbReference type="AlphaFoldDB" id="A0A8K0PC84"/>
<evidence type="ECO:0000313" key="2">
    <source>
        <dbReference type="EMBL" id="KAG8239538.1"/>
    </source>
</evidence>
<protein>
    <submittedName>
        <fullName evidence="2">Uncharacterized protein</fullName>
    </submittedName>
</protein>
<sequence length="286" mass="31398">MLIPNPKKLRGEDVLHLVLALSLLGSHHPFQGVRYAGNLKDPSIHSSLLIGAYQTEVFHDLLALGRYSRSPWRPCREPAEIVPSQCRDDADWPSRTGSTVNGRMHSSGVHVSQDEDYPYGGSVTAYLLDVETSGGVEEEGGEDAGEDEVIKMEDGDDFLEDLPFGPPAREEEVIDESPLMKVEEDDWESVPIKVETSEEVNGWEVGDSDAEWGIDEVGGPLVEWSDVILKPEDDDDDVLPPLNPQYFSDEEEALALAEDSTPPELFGSSSELSCEPAVTFNEALST</sequence>
<name>A0A8K0PC84_LADFU</name>
<comment type="caution">
    <text evidence="2">The sequence shown here is derived from an EMBL/GenBank/DDBJ whole genome shotgun (WGS) entry which is preliminary data.</text>
</comment>
<reference evidence="2" key="2">
    <citation type="submission" date="2017-10" db="EMBL/GenBank/DDBJ databases">
        <title>Ladona fulva Genome sequencing and assembly.</title>
        <authorList>
            <person name="Murali S."/>
            <person name="Richards S."/>
            <person name="Bandaranaike D."/>
            <person name="Bellair M."/>
            <person name="Blankenburg K."/>
            <person name="Chao H."/>
            <person name="Dinh H."/>
            <person name="Doddapaneni H."/>
            <person name="Dugan-Rocha S."/>
            <person name="Elkadiri S."/>
            <person name="Gnanaolivu R."/>
            <person name="Hernandez B."/>
            <person name="Skinner E."/>
            <person name="Javaid M."/>
            <person name="Lee S."/>
            <person name="Li M."/>
            <person name="Ming W."/>
            <person name="Munidasa M."/>
            <person name="Muniz J."/>
            <person name="Nguyen L."/>
            <person name="Hughes D."/>
            <person name="Osuji N."/>
            <person name="Pu L.-L."/>
            <person name="Puazo M."/>
            <person name="Qu C."/>
            <person name="Quiroz J."/>
            <person name="Raj R."/>
            <person name="Weissenberger G."/>
            <person name="Xin Y."/>
            <person name="Zou X."/>
            <person name="Han Y."/>
            <person name="Worley K."/>
            <person name="Muzny D."/>
            <person name="Gibbs R."/>
        </authorList>
    </citation>
    <scope>NUCLEOTIDE SEQUENCE</scope>
    <source>
        <strain evidence="2">Sampled in the wild</strain>
    </source>
</reference>
<keyword evidence="3" id="KW-1185">Reference proteome</keyword>
<evidence type="ECO:0000313" key="3">
    <source>
        <dbReference type="Proteomes" id="UP000792457"/>
    </source>
</evidence>
<gene>
    <name evidence="2" type="ORF">J437_LFUL018377</name>
</gene>
<organism evidence="2 3">
    <name type="scientific">Ladona fulva</name>
    <name type="common">Scarce chaser dragonfly</name>
    <name type="synonym">Libellula fulva</name>
    <dbReference type="NCBI Taxonomy" id="123851"/>
    <lineage>
        <taxon>Eukaryota</taxon>
        <taxon>Metazoa</taxon>
        <taxon>Ecdysozoa</taxon>
        <taxon>Arthropoda</taxon>
        <taxon>Hexapoda</taxon>
        <taxon>Insecta</taxon>
        <taxon>Pterygota</taxon>
        <taxon>Palaeoptera</taxon>
        <taxon>Odonata</taxon>
        <taxon>Epiprocta</taxon>
        <taxon>Anisoptera</taxon>
        <taxon>Libelluloidea</taxon>
        <taxon>Libellulidae</taxon>
        <taxon>Ladona</taxon>
    </lineage>
</organism>